<accession>A0A0J7K468</accession>
<dbReference type="InterPro" id="IPR001878">
    <property type="entry name" value="Znf_CCHC"/>
</dbReference>
<proteinExistence type="predicted"/>
<protein>
    <submittedName>
        <fullName evidence="4">Gag polyprotein</fullName>
    </submittedName>
</protein>
<evidence type="ECO:0000313" key="4">
    <source>
        <dbReference type="EMBL" id="KMQ85079.1"/>
    </source>
</evidence>
<evidence type="ECO:0000313" key="5">
    <source>
        <dbReference type="Proteomes" id="UP000036403"/>
    </source>
</evidence>
<keyword evidence="5" id="KW-1185">Reference proteome</keyword>
<keyword evidence="1" id="KW-0479">Metal-binding</keyword>
<feature type="region of interest" description="Disordered" evidence="2">
    <location>
        <begin position="103"/>
        <end position="140"/>
    </location>
</feature>
<evidence type="ECO:0000256" key="1">
    <source>
        <dbReference type="PROSITE-ProRule" id="PRU00047"/>
    </source>
</evidence>
<sequence length="140" mass="15720">MQLLNLSEKEKIELLADGVKDYNLRRIVLNTWIDNVPDFIDHVRRITEDSVIVRKRELSKPPSKKTIGEITSAAEKTCFTCKKPGHLSKDCRITKTTCFKCGQTGHLSPMCPKKEASRGSTLNHVEQQEENSSSVAPPTP</sequence>
<feature type="domain" description="CCHC-type" evidence="3">
    <location>
        <begin position="78"/>
        <end position="92"/>
    </location>
</feature>
<evidence type="ECO:0000256" key="2">
    <source>
        <dbReference type="SAM" id="MobiDB-lite"/>
    </source>
</evidence>
<dbReference type="AlphaFoldDB" id="A0A0J7K468"/>
<reference evidence="4 5" key="1">
    <citation type="submission" date="2015-04" db="EMBL/GenBank/DDBJ databases">
        <title>Lasius niger genome sequencing.</title>
        <authorList>
            <person name="Konorov E.A."/>
            <person name="Nikitin M.A."/>
            <person name="Kirill M.V."/>
            <person name="Chang P."/>
        </authorList>
    </citation>
    <scope>NUCLEOTIDE SEQUENCE [LARGE SCALE GENOMIC DNA]</scope>
    <source>
        <tissue evidence="4">Whole</tissue>
    </source>
</reference>
<dbReference type="Proteomes" id="UP000036403">
    <property type="component" value="Unassembled WGS sequence"/>
</dbReference>
<keyword evidence="1" id="KW-0863">Zinc-finger</keyword>
<dbReference type="PaxDb" id="67767-A0A0J7K468"/>
<organism evidence="4 5">
    <name type="scientific">Lasius niger</name>
    <name type="common">Black garden ant</name>
    <dbReference type="NCBI Taxonomy" id="67767"/>
    <lineage>
        <taxon>Eukaryota</taxon>
        <taxon>Metazoa</taxon>
        <taxon>Ecdysozoa</taxon>
        <taxon>Arthropoda</taxon>
        <taxon>Hexapoda</taxon>
        <taxon>Insecta</taxon>
        <taxon>Pterygota</taxon>
        <taxon>Neoptera</taxon>
        <taxon>Endopterygota</taxon>
        <taxon>Hymenoptera</taxon>
        <taxon>Apocrita</taxon>
        <taxon>Aculeata</taxon>
        <taxon>Formicoidea</taxon>
        <taxon>Formicidae</taxon>
        <taxon>Formicinae</taxon>
        <taxon>Lasius</taxon>
        <taxon>Lasius</taxon>
    </lineage>
</organism>
<dbReference type="SUPFAM" id="SSF57756">
    <property type="entry name" value="Retrovirus zinc finger-like domains"/>
    <property type="match status" value="1"/>
</dbReference>
<dbReference type="InterPro" id="IPR036875">
    <property type="entry name" value="Znf_CCHC_sf"/>
</dbReference>
<dbReference type="Pfam" id="PF00098">
    <property type="entry name" value="zf-CCHC"/>
    <property type="match status" value="2"/>
</dbReference>
<dbReference type="PANTHER" id="PTHR23002">
    <property type="entry name" value="ZINC FINGER CCHC DOMAIN CONTAINING PROTEIN"/>
    <property type="match status" value="1"/>
</dbReference>
<dbReference type="PROSITE" id="PS50158">
    <property type="entry name" value="ZF_CCHC"/>
    <property type="match status" value="2"/>
</dbReference>
<dbReference type="EMBL" id="LBMM01014689">
    <property type="protein sequence ID" value="KMQ85079.1"/>
    <property type="molecule type" value="Genomic_DNA"/>
</dbReference>
<feature type="compositionally biased region" description="Polar residues" evidence="2">
    <location>
        <begin position="118"/>
        <end position="140"/>
    </location>
</feature>
<evidence type="ECO:0000259" key="3">
    <source>
        <dbReference type="PROSITE" id="PS50158"/>
    </source>
</evidence>
<dbReference type="InterPro" id="IPR051714">
    <property type="entry name" value="Znf_CCHC_NABP"/>
</dbReference>
<comment type="caution">
    <text evidence="4">The sequence shown here is derived from an EMBL/GenBank/DDBJ whole genome shotgun (WGS) entry which is preliminary data.</text>
</comment>
<dbReference type="OrthoDB" id="7698570at2759"/>
<dbReference type="GO" id="GO:0008270">
    <property type="term" value="F:zinc ion binding"/>
    <property type="evidence" value="ECO:0007669"/>
    <property type="project" value="UniProtKB-KW"/>
</dbReference>
<name>A0A0J7K468_LASNI</name>
<gene>
    <name evidence="4" type="ORF">RF55_16595</name>
</gene>
<dbReference type="Gene3D" id="4.10.60.10">
    <property type="entry name" value="Zinc finger, CCHC-type"/>
    <property type="match status" value="2"/>
</dbReference>
<feature type="domain" description="CCHC-type" evidence="3">
    <location>
        <begin position="98"/>
        <end position="113"/>
    </location>
</feature>
<keyword evidence="1" id="KW-0862">Zinc</keyword>
<dbReference type="SMART" id="SM00343">
    <property type="entry name" value="ZnF_C2HC"/>
    <property type="match status" value="2"/>
</dbReference>
<dbReference type="GO" id="GO:0003676">
    <property type="term" value="F:nucleic acid binding"/>
    <property type="evidence" value="ECO:0007669"/>
    <property type="project" value="InterPro"/>
</dbReference>